<gene>
    <name evidence="8" type="ORF">GCM10011613_20540</name>
</gene>
<evidence type="ECO:0000256" key="3">
    <source>
        <dbReference type="ARBA" id="ARBA00022692"/>
    </source>
</evidence>
<keyword evidence="9" id="KW-1185">Reference proteome</keyword>
<evidence type="ECO:0000256" key="1">
    <source>
        <dbReference type="ARBA" id="ARBA00004429"/>
    </source>
</evidence>
<dbReference type="PANTHER" id="PTHR30482">
    <property type="entry name" value="HIGH-AFFINITY BRANCHED-CHAIN AMINO ACID TRANSPORT SYSTEM PERMEASE"/>
    <property type="match status" value="1"/>
</dbReference>
<feature type="transmembrane region" description="Helical" evidence="7">
    <location>
        <begin position="331"/>
        <end position="351"/>
    </location>
</feature>
<dbReference type="InterPro" id="IPR001851">
    <property type="entry name" value="ABC_transp_permease"/>
</dbReference>
<dbReference type="Proteomes" id="UP000619761">
    <property type="component" value="Unassembled WGS sequence"/>
</dbReference>
<comment type="caution">
    <text evidence="8">The sequence shown here is derived from an EMBL/GenBank/DDBJ whole genome shotgun (WGS) entry which is preliminary data.</text>
</comment>
<reference evidence="9" key="1">
    <citation type="journal article" date="2019" name="Int. J. Syst. Evol. Microbiol.">
        <title>The Global Catalogue of Microorganisms (GCM) 10K type strain sequencing project: providing services to taxonomists for standard genome sequencing and annotation.</title>
        <authorList>
            <consortium name="The Broad Institute Genomics Platform"/>
            <consortium name="The Broad Institute Genome Sequencing Center for Infectious Disease"/>
            <person name="Wu L."/>
            <person name="Ma J."/>
        </authorList>
    </citation>
    <scope>NUCLEOTIDE SEQUENCE [LARGE SCALE GENOMIC DNA]</scope>
    <source>
        <strain evidence="9">KCTC 32239</strain>
    </source>
</reference>
<accession>A0ABQ3B2G5</accession>
<feature type="region of interest" description="Disordered" evidence="6">
    <location>
        <begin position="366"/>
        <end position="390"/>
    </location>
</feature>
<keyword evidence="4 7" id="KW-1133">Transmembrane helix</keyword>
<dbReference type="EMBL" id="BMYZ01000001">
    <property type="protein sequence ID" value="GGY74960.1"/>
    <property type="molecule type" value="Genomic_DNA"/>
</dbReference>
<feature type="transmembrane region" description="Helical" evidence="7">
    <location>
        <begin position="40"/>
        <end position="59"/>
    </location>
</feature>
<keyword evidence="5 7" id="KW-0472">Membrane</keyword>
<dbReference type="InterPro" id="IPR043428">
    <property type="entry name" value="LivM-like"/>
</dbReference>
<evidence type="ECO:0000313" key="8">
    <source>
        <dbReference type="EMBL" id="GGY74960.1"/>
    </source>
</evidence>
<keyword evidence="3 7" id="KW-0812">Transmembrane</keyword>
<feature type="transmembrane region" description="Helical" evidence="7">
    <location>
        <begin position="256"/>
        <end position="275"/>
    </location>
</feature>
<sequence length="390" mass="42581">MLIKRLLLNDRGGAIVLALIAAMMVLIPILNLAVPASSPFHVSTFTVTLLGKFLCYALLALSVDLIWGYCGILSLGQGAFFALGGYAMGMYLMRQIGARGQYGNAELPDFMVFLNWDHLPWYWHGFDSFGFTLLMIVLVPGLLAFVFGWLAFRSRVTGVYFSIITQALTYALMLAFFRNEMGFGGNNGLTDFKDILGQPIASDATRIALFLSSGTALILAYVACRYIVTSRFGRIVISIRDAESRTRFCGYKVESYKLWIFVFSSVLAGIAGALYVPQVGIINPGEFSPLNSIELVVWVATGGRGTLFGAIVGAFSVNYGKTLFTSYSPETWLFALGSLFVIVTLLLPKGLVGLFGRTKKSESAHETLEEEALDNTTPATGDTKILAEQK</sequence>
<evidence type="ECO:0000256" key="2">
    <source>
        <dbReference type="ARBA" id="ARBA00022475"/>
    </source>
</evidence>
<evidence type="ECO:0000256" key="5">
    <source>
        <dbReference type="ARBA" id="ARBA00023136"/>
    </source>
</evidence>
<dbReference type="CDD" id="cd06581">
    <property type="entry name" value="TM_PBP1_LivM_like"/>
    <property type="match status" value="1"/>
</dbReference>
<comment type="subcellular location">
    <subcellularLocation>
        <location evidence="1">Cell inner membrane</location>
        <topology evidence="1">Multi-pass membrane protein</topology>
    </subcellularLocation>
</comment>
<dbReference type="NCBIfam" id="TIGR03408">
    <property type="entry name" value="urea_trans_UrtC"/>
    <property type="match status" value="1"/>
</dbReference>
<evidence type="ECO:0000256" key="7">
    <source>
        <dbReference type="SAM" id="Phobius"/>
    </source>
</evidence>
<feature type="transmembrane region" description="Helical" evidence="7">
    <location>
        <begin position="295"/>
        <end position="319"/>
    </location>
</feature>
<evidence type="ECO:0000313" key="9">
    <source>
        <dbReference type="Proteomes" id="UP000619761"/>
    </source>
</evidence>
<feature type="transmembrane region" description="Helical" evidence="7">
    <location>
        <begin position="12"/>
        <end position="34"/>
    </location>
</feature>
<protein>
    <submittedName>
        <fullName evidence="8">ABC transporter permease</fullName>
    </submittedName>
</protein>
<proteinExistence type="predicted"/>
<dbReference type="PANTHER" id="PTHR30482:SF4">
    <property type="entry name" value="SLR1201 PROTEIN"/>
    <property type="match status" value="1"/>
</dbReference>
<dbReference type="InterPro" id="IPR017778">
    <property type="entry name" value="ABC_transptr_urea_perm_UrtC"/>
</dbReference>
<keyword evidence="2" id="KW-1003">Cell membrane</keyword>
<feature type="transmembrane region" description="Helical" evidence="7">
    <location>
        <begin position="66"/>
        <end position="88"/>
    </location>
</feature>
<feature type="transmembrane region" description="Helical" evidence="7">
    <location>
        <begin position="159"/>
        <end position="177"/>
    </location>
</feature>
<feature type="transmembrane region" description="Helical" evidence="7">
    <location>
        <begin position="129"/>
        <end position="152"/>
    </location>
</feature>
<organism evidence="8 9">
    <name type="scientific">Cellvibrio zantedeschiae</name>
    <dbReference type="NCBI Taxonomy" id="1237077"/>
    <lineage>
        <taxon>Bacteria</taxon>
        <taxon>Pseudomonadati</taxon>
        <taxon>Pseudomonadota</taxon>
        <taxon>Gammaproteobacteria</taxon>
        <taxon>Cellvibrionales</taxon>
        <taxon>Cellvibrionaceae</taxon>
        <taxon>Cellvibrio</taxon>
    </lineage>
</organism>
<dbReference type="RefSeq" id="WP_189418068.1">
    <property type="nucleotide sequence ID" value="NZ_BMYZ01000001.1"/>
</dbReference>
<evidence type="ECO:0000256" key="6">
    <source>
        <dbReference type="SAM" id="MobiDB-lite"/>
    </source>
</evidence>
<evidence type="ECO:0000256" key="4">
    <source>
        <dbReference type="ARBA" id="ARBA00022989"/>
    </source>
</evidence>
<name>A0ABQ3B2G5_9GAMM</name>
<dbReference type="Pfam" id="PF02653">
    <property type="entry name" value="BPD_transp_2"/>
    <property type="match status" value="1"/>
</dbReference>
<feature type="transmembrane region" description="Helical" evidence="7">
    <location>
        <begin position="207"/>
        <end position="228"/>
    </location>
</feature>